<dbReference type="InterPro" id="IPR007197">
    <property type="entry name" value="rSAM"/>
</dbReference>
<dbReference type="GO" id="GO:0005737">
    <property type="term" value="C:cytoplasm"/>
    <property type="evidence" value="ECO:0007669"/>
    <property type="project" value="TreeGrafter"/>
</dbReference>
<dbReference type="GO" id="GO:0006779">
    <property type="term" value="P:porphyrin-containing compound biosynthetic process"/>
    <property type="evidence" value="ECO:0007669"/>
    <property type="project" value="TreeGrafter"/>
</dbReference>
<organism evidence="6">
    <name type="scientific">marine metagenome</name>
    <dbReference type="NCBI Taxonomy" id="408172"/>
    <lineage>
        <taxon>unclassified sequences</taxon>
        <taxon>metagenomes</taxon>
        <taxon>ecological metagenomes</taxon>
    </lineage>
</organism>
<dbReference type="PANTHER" id="PTHR13932:SF5">
    <property type="entry name" value="RADICAL S-ADENOSYL METHIONINE DOMAIN-CONTAINING PROTEIN 1, MITOCHONDRIAL"/>
    <property type="match status" value="1"/>
</dbReference>
<proteinExistence type="predicted"/>
<dbReference type="InterPro" id="IPR006638">
    <property type="entry name" value="Elp3/MiaA/NifB-like_rSAM"/>
</dbReference>
<name>A0A382YYP8_9ZZZZ</name>
<dbReference type="PANTHER" id="PTHR13932">
    <property type="entry name" value="COPROPORPHYRINIGEN III OXIDASE"/>
    <property type="match status" value="1"/>
</dbReference>
<evidence type="ECO:0000313" key="6">
    <source>
        <dbReference type="EMBL" id="SVD88387.1"/>
    </source>
</evidence>
<feature type="non-terminal residue" evidence="6">
    <location>
        <position position="260"/>
    </location>
</feature>
<evidence type="ECO:0000256" key="2">
    <source>
        <dbReference type="ARBA" id="ARBA00022723"/>
    </source>
</evidence>
<feature type="non-terminal residue" evidence="6">
    <location>
        <position position="1"/>
    </location>
</feature>
<dbReference type="InterPro" id="IPR013785">
    <property type="entry name" value="Aldolase_TIM"/>
</dbReference>
<dbReference type="GO" id="GO:0046872">
    <property type="term" value="F:metal ion binding"/>
    <property type="evidence" value="ECO:0007669"/>
    <property type="project" value="UniProtKB-KW"/>
</dbReference>
<reference evidence="6" key="1">
    <citation type="submission" date="2018-05" db="EMBL/GenBank/DDBJ databases">
        <authorList>
            <person name="Lanie J.A."/>
            <person name="Ng W.-L."/>
            <person name="Kazmierczak K.M."/>
            <person name="Andrzejewski T.M."/>
            <person name="Davidsen T.M."/>
            <person name="Wayne K.J."/>
            <person name="Tettelin H."/>
            <person name="Glass J.I."/>
            <person name="Rusch D."/>
            <person name="Podicherti R."/>
            <person name="Tsui H.-C.T."/>
            <person name="Winkler M.E."/>
        </authorList>
    </citation>
    <scope>NUCLEOTIDE SEQUENCE</scope>
</reference>
<protein>
    <recommendedName>
        <fullName evidence="5">Elp3/MiaA/NifB-like radical SAM core domain-containing protein</fullName>
    </recommendedName>
</protein>
<dbReference type="Gene3D" id="3.20.20.70">
    <property type="entry name" value="Aldolase class I"/>
    <property type="match status" value="1"/>
</dbReference>
<keyword evidence="4" id="KW-0411">Iron-sulfur</keyword>
<feature type="domain" description="Elp3/MiaA/NifB-like radical SAM core" evidence="5">
    <location>
        <begin position="1"/>
        <end position="144"/>
    </location>
</feature>
<accession>A0A382YYP8</accession>
<gene>
    <name evidence="6" type="ORF">METZ01_LOCUS441241</name>
</gene>
<dbReference type="InterPro" id="IPR034505">
    <property type="entry name" value="Coproporphyrinogen-III_oxidase"/>
</dbReference>
<evidence type="ECO:0000256" key="1">
    <source>
        <dbReference type="ARBA" id="ARBA00022691"/>
    </source>
</evidence>
<dbReference type="EMBL" id="UINC01179618">
    <property type="protein sequence ID" value="SVD88387.1"/>
    <property type="molecule type" value="Genomic_DNA"/>
</dbReference>
<dbReference type="SUPFAM" id="SSF102114">
    <property type="entry name" value="Radical SAM enzymes"/>
    <property type="match status" value="1"/>
</dbReference>
<evidence type="ECO:0000259" key="5">
    <source>
        <dbReference type="SMART" id="SM00729"/>
    </source>
</evidence>
<dbReference type="GO" id="GO:0003824">
    <property type="term" value="F:catalytic activity"/>
    <property type="evidence" value="ECO:0007669"/>
    <property type="project" value="InterPro"/>
</dbReference>
<sequence>VRKAAGDGILEWSVELAPAEVTEEKLQVLKSCGVSRISLGVQTFDPVLLVELGRNHHPDKALRAYDLIRSVGFPSVNIDLIFGAPGQSLDAWEHDIHRVVELQPDHISTYCLTFEEDTALYARLAKGELCIDPEREAAFYEFAWERLPSAGYEQYEVSNFARPGKQCLHNLSTWRMNDWIGYGPSASSQFGGKRYRNVADLESWCDALAAGQIPPREEESTLMPDDLARDAVLFGLRLNAGVELDELAERFSVQSECLAP</sequence>
<keyword evidence="3" id="KW-0408">Iron</keyword>
<dbReference type="SMART" id="SM00729">
    <property type="entry name" value="Elp3"/>
    <property type="match status" value="1"/>
</dbReference>
<dbReference type="InterPro" id="IPR058240">
    <property type="entry name" value="rSAM_sf"/>
</dbReference>
<evidence type="ECO:0000256" key="3">
    <source>
        <dbReference type="ARBA" id="ARBA00023004"/>
    </source>
</evidence>
<dbReference type="GO" id="GO:0051539">
    <property type="term" value="F:4 iron, 4 sulfur cluster binding"/>
    <property type="evidence" value="ECO:0007669"/>
    <property type="project" value="TreeGrafter"/>
</dbReference>
<dbReference type="AlphaFoldDB" id="A0A382YYP8"/>
<keyword evidence="2" id="KW-0479">Metal-binding</keyword>
<dbReference type="Pfam" id="PF04055">
    <property type="entry name" value="Radical_SAM"/>
    <property type="match status" value="1"/>
</dbReference>
<evidence type="ECO:0000256" key="4">
    <source>
        <dbReference type="ARBA" id="ARBA00023014"/>
    </source>
</evidence>
<keyword evidence="1" id="KW-0949">S-adenosyl-L-methionine</keyword>